<keyword evidence="2" id="KW-0808">Transferase</keyword>
<keyword evidence="3" id="KW-1185">Reference proteome</keyword>
<dbReference type="STRING" id="1081102.A0A167SRY6"/>
<dbReference type="PROSITE" id="PS51186">
    <property type="entry name" value="GNAT"/>
    <property type="match status" value="1"/>
</dbReference>
<evidence type="ECO:0000313" key="2">
    <source>
        <dbReference type="EMBL" id="OAA59875.1"/>
    </source>
</evidence>
<dbReference type="CDD" id="cd04301">
    <property type="entry name" value="NAT_SF"/>
    <property type="match status" value="1"/>
</dbReference>
<comment type="caution">
    <text evidence="2">The sequence shown here is derived from an EMBL/GenBank/DDBJ whole genome shotgun (WGS) entry which is preliminary data.</text>
</comment>
<proteinExistence type="predicted"/>
<accession>A0A167SRY6</accession>
<dbReference type="InterPro" id="IPR016181">
    <property type="entry name" value="Acyl_CoA_acyltransferase"/>
</dbReference>
<dbReference type="PANTHER" id="PTHR43233:SF1">
    <property type="entry name" value="FAMILY N-ACETYLTRANSFERASE, PUTATIVE (AFU_ORTHOLOGUE AFUA_6G03350)-RELATED"/>
    <property type="match status" value="1"/>
</dbReference>
<organism evidence="2 3">
    <name type="scientific">Niveomyces insectorum RCEF 264</name>
    <dbReference type="NCBI Taxonomy" id="1081102"/>
    <lineage>
        <taxon>Eukaryota</taxon>
        <taxon>Fungi</taxon>
        <taxon>Dikarya</taxon>
        <taxon>Ascomycota</taxon>
        <taxon>Pezizomycotina</taxon>
        <taxon>Sordariomycetes</taxon>
        <taxon>Hypocreomycetidae</taxon>
        <taxon>Hypocreales</taxon>
        <taxon>Cordycipitaceae</taxon>
        <taxon>Niveomyces</taxon>
    </lineage>
</organism>
<dbReference type="GO" id="GO:0016747">
    <property type="term" value="F:acyltransferase activity, transferring groups other than amino-acyl groups"/>
    <property type="evidence" value="ECO:0007669"/>
    <property type="project" value="InterPro"/>
</dbReference>
<gene>
    <name evidence="2" type="ORF">SPI_06073</name>
</gene>
<dbReference type="InterPro" id="IPR053144">
    <property type="entry name" value="Acetyltransferase_Butenolide"/>
</dbReference>
<dbReference type="InterPro" id="IPR000182">
    <property type="entry name" value="GNAT_dom"/>
</dbReference>
<dbReference type="PANTHER" id="PTHR43233">
    <property type="entry name" value="FAMILY N-ACETYLTRANSFERASE, PUTATIVE (AFU_ORTHOLOGUE AFUA_6G03350)-RELATED"/>
    <property type="match status" value="1"/>
</dbReference>
<dbReference type="Gene3D" id="3.40.630.30">
    <property type="match status" value="1"/>
</dbReference>
<protein>
    <submittedName>
        <fullName evidence="2">Gcn5-related n-acetyltransferase</fullName>
    </submittedName>
</protein>
<dbReference type="Pfam" id="PF13508">
    <property type="entry name" value="Acetyltransf_7"/>
    <property type="match status" value="1"/>
</dbReference>
<dbReference type="Proteomes" id="UP000076874">
    <property type="component" value="Unassembled WGS sequence"/>
</dbReference>
<feature type="domain" description="N-acetyltransferase" evidence="1">
    <location>
        <begin position="42"/>
        <end position="206"/>
    </location>
</feature>
<dbReference type="EMBL" id="AZHD01000010">
    <property type="protein sequence ID" value="OAA59875.1"/>
    <property type="molecule type" value="Genomic_DNA"/>
</dbReference>
<sequence>MATPTATAPLSWRRDVPVPVNDAATDGTVHPRYEHFLCSSDPALIQLDALGAAMASDLLWWASPLEPETLAALVANSVCLGVYHLQNAEDERGAMVGFARLATDRVTFAYLTDVYVLPAYQRRGLGAWLMECLRALVAGGSVPGDADGATASKPGWPHLRSLWLIASTPAAARMYTRTLGTEAVARYRSTPGEPNSGMILLEMVGPSSGMRTLMKKEKKQRETAAEKGDGSVV</sequence>
<evidence type="ECO:0000313" key="3">
    <source>
        <dbReference type="Proteomes" id="UP000076874"/>
    </source>
</evidence>
<name>A0A167SRY6_9HYPO</name>
<dbReference type="AlphaFoldDB" id="A0A167SRY6"/>
<dbReference type="OrthoDB" id="10039976at2759"/>
<dbReference type="SUPFAM" id="SSF55729">
    <property type="entry name" value="Acyl-CoA N-acyltransferases (Nat)"/>
    <property type="match status" value="1"/>
</dbReference>
<evidence type="ECO:0000259" key="1">
    <source>
        <dbReference type="PROSITE" id="PS51186"/>
    </source>
</evidence>
<reference evidence="2 3" key="1">
    <citation type="journal article" date="2016" name="Genome Biol. Evol.">
        <title>Divergent and convergent evolution of fungal pathogenicity.</title>
        <authorList>
            <person name="Shang Y."/>
            <person name="Xiao G."/>
            <person name="Zheng P."/>
            <person name="Cen K."/>
            <person name="Zhan S."/>
            <person name="Wang C."/>
        </authorList>
    </citation>
    <scope>NUCLEOTIDE SEQUENCE [LARGE SCALE GENOMIC DNA]</scope>
    <source>
        <strain evidence="2 3">RCEF 264</strain>
    </source>
</reference>